<keyword evidence="5" id="KW-1185">Reference proteome</keyword>
<keyword evidence="4" id="KW-0378">Hydrolase</keyword>
<dbReference type="EMBL" id="JARAOO010000004">
    <property type="protein sequence ID" value="KAJ7972387.1"/>
    <property type="molecule type" value="Genomic_DNA"/>
</dbReference>
<dbReference type="KEGG" id="qsa:O6P43_010283"/>
<evidence type="ECO:0000256" key="2">
    <source>
        <dbReference type="ARBA" id="ARBA00022840"/>
    </source>
</evidence>
<keyword evidence="3" id="KW-0539">Nucleus</keyword>
<keyword evidence="2" id="KW-0067">ATP-binding</keyword>
<reference evidence="4" key="1">
    <citation type="journal article" date="2023" name="Science">
        <title>Elucidation of the pathway for biosynthesis of saponin adjuvants from the soapbark tree.</title>
        <authorList>
            <person name="Reed J."/>
            <person name="Orme A."/>
            <person name="El-Demerdash A."/>
            <person name="Owen C."/>
            <person name="Martin L.B.B."/>
            <person name="Misra R.C."/>
            <person name="Kikuchi S."/>
            <person name="Rejzek M."/>
            <person name="Martin A.C."/>
            <person name="Harkess A."/>
            <person name="Leebens-Mack J."/>
            <person name="Louveau T."/>
            <person name="Stephenson M.J."/>
            <person name="Osbourn A."/>
        </authorList>
    </citation>
    <scope>NUCLEOTIDE SEQUENCE</scope>
    <source>
        <strain evidence="4">S10</strain>
    </source>
</reference>
<evidence type="ECO:0000313" key="4">
    <source>
        <dbReference type="EMBL" id="KAJ7972387.1"/>
    </source>
</evidence>
<dbReference type="GO" id="GO:0140658">
    <property type="term" value="F:ATP-dependent chromatin remodeler activity"/>
    <property type="evidence" value="ECO:0007669"/>
    <property type="project" value="TreeGrafter"/>
</dbReference>
<dbReference type="Gene3D" id="2.40.50.40">
    <property type="match status" value="2"/>
</dbReference>
<keyword evidence="4" id="KW-0347">Helicase</keyword>
<dbReference type="Proteomes" id="UP001163823">
    <property type="component" value="Chromosome 4"/>
</dbReference>
<dbReference type="GO" id="GO:0016887">
    <property type="term" value="F:ATP hydrolysis activity"/>
    <property type="evidence" value="ECO:0007669"/>
    <property type="project" value="TreeGrafter"/>
</dbReference>
<evidence type="ECO:0000313" key="5">
    <source>
        <dbReference type="Proteomes" id="UP001163823"/>
    </source>
</evidence>
<dbReference type="AlphaFoldDB" id="A0AAD7Q058"/>
<sequence length="179" mass="20999">MELGLHSVSEVESVWDASEGILVNEVMQRQKQYLMKYQALAHAHNLWISERQLLLEAPRPLAKFNRKFQSIRWKREWNVPQRLLLKSKIVLPKQNEECIDGHGNETSSCHYQWLIKWTALGYGHATWELDDASFMTSPEGKKLIKDYESCHQRTDRLQNTSKADKSCHVENRLDYTIAM</sequence>
<comment type="caution">
    <text evidence="4">The sequence shown here is derived from an EMBL/GenBank/DDBJ whole genome shotgun (WGS) entry which is preliminary data.</text>
</comment>
<name>A0AAD7Q058_QUISA</name>
<dbReference type="GO" id="GO:0004386">
    <property type="term" value="F:helicase activity"/>
    <property type="evidence" value="ECO:0007669"/>
    <property type="project" value="UniProtKB-KW"/>
</dbReference>
<dbReference type="GO" id="GO:0005524">
    <property type="term" value="F:ATP binding"/>
    <property type="evidence" value="ECO:0007669"/>
    <property type="project" value="UniProtKB-KW"/>
</dbReference>
<evidence type="ECO:0000256" key="1">
    <source>
        <dbReference type="ARBA" id="ARBA00022741"/>
    </source>
</evidence>
<accession>A0AAD7Q058</accession>
<dbReference type="GO" id="GO:0003682">
    <property type="term" value="F:chromatin binding"/>
    <property type="evidence" value="ECO:0007669"/>
    <property type="project" value="TreeGrafter"/>
</dbReference>
<keyword evidence="1" id="KW-0547">Nucleotide-binding</keyword>
<evidence type="ECO:0000256" key="3">
    <source>
        <dbReference type="ARBA" id="ARBA00023242"/>
    </source>
</evidence>
<dbReference type="GO" id="GO:0003677">
    <property type="term" value="F:DNA binding"/>
    <property type="evidence" value="ECO:0007669"/>
    <property type="project" value="TreeGrafter"/>
</dbReference>
<organism evidence="4 5">
    <name type="scientific">Quillaja saponaria</name>
    <name type="common">Soap bark tree</name>
    <dbReference type="NCBI Taxonomy" id="32244"/>
    <lineage>
        <taxon>Eukaryota</taxon>
        <taxon>Viridiplantae</taxon>
        <taxon>Streptophyta</taxon>
        <taxon>Embryophyta</taxon>
        <taxon>Tracheophyta</taxon>
        <taxon>Spermatophyta</taxon>
        <taxon>Magnoliopsida</taxon>
        <taxon>eudicotyledons</taxon>
        <taxon>Gunneridae</taxon>
        <taxon>Pentapetalae</taxon>
        <taxon>rosids</taxon>
        <taxon>fabids</taxon>
        <taxon>Fabales</taxon>
        <taxon>Quillajaceae</taxon>
        <taxon>Quillaja</taxon>
    </lineage>
</organism>
<dbReference type="PANTHER" id="PTHR45623:SF51">
    <property type="entry name" value="DNA HELICASE CHROMATIN REGULATOR PHD FAMILY-RELATED"/>
    <property type="match status" value="1"/>
</dbReference>
<dbReference type="GO" id="GO:0042393">
    <property type="term" value="F:histone binding"/>
    <property type="evidence" value="ECO:0007669"/>
    <property type="project" value="TreeGrafter"/>
</dbReference>
<gene>
    <name evidence="4" type="ORF">O6P43_010283</name>
</gene>
<proteinExistence type="predicted"/>
<protein>
    <submittedName>
        <fullName evidence="4">Helicase protein MOM1</fullName>
    </submittedName>
</protein>
<dbReference type="GO" id="GO:0005634">
    <property type="term" value="C:nucleus"/>
    <property type="evidence" value="ECO:0007669"/>
    <property type="project" value="TreeGrafter"/>
</dbReference>
<dbReference type="PANTHER" id="PTHR45623">
    <property type="entry name" value="CHROMODOMAIN-HELICASE-DNA-BINDING PROTEIN 3-RELATED-RELATED"/>
    <property type="match status" value="1"/>
</dbReference>
<dbReference type="GO" id="GO:0000785">
    <property type="term" value="C:chromatin"/>
    <property type="evidence" value="ECO:0007669"/>
    <property type="project" value="TreeGrafter"/>
</dbReference>
<dbReference type="InterPro" id="IPR016197">
    <property type="entry name" value="Chromo-like_dom_sf"/>
</dbReference>
<dbReference type="SUPFAM" id="SSF54160">
    <property type="entry name" value="Chromo domain-like"/>
    <property type="match status" value="2"/>
</dbReference>